<accession>A0A5R9LK47</accession>
<name>A0A5R9LK47_9ENTR</name>
<dbReference type="SUPFAM" id="SSF53474">
    <property type="entry name" value="alpha/beta-Hydrolases"/>
    <property type="match status" value="1"/>
</dbReference>
<reference evidence="2 3" key="1">
    <citation type="submission" date="2019-05" db="EMBL/GenBank/DDBJ databases">
        <title>Genome sequence of Klebsiella sp strain TOUT106.</title>
        <authorList>
            <person name="Rahi P."/>
            <person name="Chaudhari D."/>
        </authorList>
    </citation>
    <scope>NUCLEOTIDE SEQUENCE [LARGE SCALE GENOMIC DNA]</scope>
    <source>
        <strain evidence="2 3">TOUT106</strain>
    </source>
</reference>
<dbReference type="GO" id="GO:0016787">
    <property type="term" value="F:hydrolase activity"/>
    <property type="evidence" value="ECO:0007669"/>
    <property type="project" value="UniProtKB-KW"/>
</dbReference>
<gene>
    <name evidence="2" type="ORF">FE839_09165</name>
</gene>
<keyword evidence="2" id="KW-0378">Hydrolase</keyword>
<comment type="caution">
    <text evidence="2">The sequence shown here is derived from an EMBL/GenBank/DDBJ whole genome shotgun (WGS) entry which is preliminary data.</text>
</comment>
<evidence type="ECO:0000259" key="1">
    <source>
        <dbReference type="Pfam" id="PF12697"/>
    </source>
</evidence>
<keyword evidence="3" id="KW-1185">Reference proteome</keyword>
<proteinExistence type="predicted"/>
<dbReference type="Proteomes" id="UP000307430">
    <property type="component" value="Unassembled WGS sequence"/>
</dbReference>
<organism evidence="2 3">
    <name type="scientific">Klebsiella indica</name>
    <dbReference type="NCBI Taxonomy" id="2582917"/>
    <lineage>
        <taxon>Bacteria</taxon>
        <taxon>Pseudomonadati</taxon>
        <taxon>Pseudomonadota</taxon>
        <taxon>Gammaproteobacteria</taxon>
        <taxon>Enterobacterales</taxon>
        <taxon>Enterobacteriaceae</taxon>
        <taxon>Klebsiella/Raoultella group</taxon>
        <taxon>Klebsiella</taxon>
    </lineage>
</organism>
<dbReference type="Gene3D" id="3.40.50.1820">
    <property type="entry name" value="alpha/beta hydrolase"/>
    <property type="match status" value="1"/>
</dbReference>
<dbReference type="RefSeq" id="WP_138360525.1">
    <property type="nucleotide sequence ID" value="NZ_VCHQ01000010.1"/>
</dbReference>
<dbReference type="InterPro" id="IPR029058">
    <property type="entry name" value="AB_hydrolase_fold"/>
</dbReference>
<feature type="domain" description="AB hydrolase-1" evidence="1">
    <location>
        <begin position="28"/>
        <end position="157"/>
    </location>
</feature>
<dbReference type="InterPro" id="IPR000073">
    <property type="entry name" value="AB_hydrolase_1"/>
</dbReference>
<sequence>MILIQSFQVPFNGETIYAESTFGRNGHILMLHGGGKDRKVFYKYRVLMDELGVGTTVFDFLGHGETGGDMHESSLFSRTMQAKAVIAYQGLALTGCMGVSMGAYNALQLSKEVRLQSLILMVPGVYSMPAYKVNFGPDFSAIIRQFRNWEETDAWDIAAEFTGNLLVIAAENDTIIPSEIPKRLVSSASRTSQKKLLTIPDAGHNNIWQNLMFSPDLYEKVCSAFDECLVNQIDRLPVD</sequence>
<dbReference type="EMBL" id="VCHQ01000010">
    <property type="protein sequence ID" value="TLV19967.1"/>
    <property type="molecule type" value="Genomic_DNA"/>
</dbReference>
<dbReference type="Pfam" id="PF12697">
    <property type="entry name" value="Abhydrolase_6"/>
    <property type="match status" value="1"/>
</dbReference>
<evidence type="ECO:0000313" key="2">
    <source>
        <dbReference type="EMBL" id="TLV19967.1"/>
    </source>
</evidence>
<dbReference type="AlphaFoldDB" id="A0A5R9LK47"/>
<evidence type="ECO:0000313" key="3">
    <source>
        <dbReference type="Proteomes" id="UP000307430"/>
    </source>
</evidence>
<protein>
    <submittedName>
        <fullName evidence="2">Alpha/beta hydrolase</fullName>
    </submittedName>
</protein>